<evidence type="ECO:0000313" key="7">
    <source>
        <dbReference type="Proteomes" id="UP001058602"/>
    </source>
</evidence>
<keyword evidence="3" id="KW-0175">Coiled coil</keyword>
<dbReference type="Pfam" id="PF25917">
    <property type="entry name" value="BSH_RND"/>
    <property type="match status" value="1"/>
</dbReference>
<evidence type="ECO:0000259" key="5">
    <source>
        <dbReference type="Pfam" id="PF25917"/>
    </source>
</evidence>
<dbReference type="Proteomes" id="UP001058602">
    <property type="component" value="Chromosome 1"/>
</dbReference>
<evidence type="ECO:0000256" key="2">
    <source>
        <dbReference type="ARBA" id="ARBA00009477"/>
    </source>
</evidence>
<dbReference type="Pfam" id="PF25876">
    <property type="entry name" value="HH_MFP_RND"/>
    <property type="match status" value="1"/>
</dbReference>
<accession>A0ABY5LPX9</accession>
<dbReference type="PANTHER" id="PTHR30367:SF6">
    <property type="entry name" value="SECRETION PROTEIN-RELATED"/>
    <property type="match status" value="1"/>
</dbReference>
<proteinExistence type="inferred from homology"/>
<dbReference type="InterPro" id="IPR058624">
    <property type="entry name" value="MdtA-like_HH"/>
</dbReference>
<feature type="domain" description="Multidrug resistance protein MdtA-like alpha-helical hairpin" evidence="4">
    <location>
        <begin position="107"/>
        <end position="165"/>
    </location>
</feature>
<dbReference type="Gene3D" id="1.10.287.470">
    <property type="entry name" value="Helix hairpin bin"/>
    <property type="match status" value="1"/>
</dbReference>
<name>A0ABY5LPX9_9VIBR</name>
<feature type="coiled-coil region" evidence="3">
    <location>
        <begin position="105"/>
        <end position="132"/>
    </location>
</feature>
<dbReference type="Gene3D" id="2.40.30.170">
    <property type="match status" value="1"/>
</dbReference>
<evidence type="ECO:0000256" key="1">
    <source>
        <dbReference type="ARBA" id="ARBA00004167"/>
    </source>
</evidence>
<dbReference type="InterPro" id="IPR050393">
    <property type="entry name" value="MFP_Efflux_Pump"/>
</dbReference>
<dbReference type="PANTHER" id="PTHR30367">
    <property type="entry name" value="P-HYDROXYBENZOIC ACID EFFLUX PUMP SUBUNIT AAEA-RELATED"/>
    <property type="match status" value="1"/>
</dbReference>
<sequence length="354" mass="39385">MTADQKFRHWMKTLIVLFIVLFLYIIIADRHVPLTTEGRVQGYVVQIAPEVSGKVTDVRIGNNQMVKKGDVLFTVDQRKYSIALEQANLSLQSAYEKEATLYSQREAAIANIARAQATFDNANREYSRLLKLSKQKVISQSSVDNAYAQNQVARATLKAEQQNLKVIDAQLGEKKGQSTAVRIANNGIEKAQLDLTNTAVLAPSDGVVTNLQLEVGTMAKTNMPLLTFVPTGSMWVAADFREKSVANADDTFHALVAFDANPGSVYDFDLSSRDYGVAAAQQTPDGALTKVEVNNRWVRDAQRTRVNLKSEETLPQSLFVGSRATIVLYPGDSPFWEFMAKTQIHLASWFHFIY</sequence>
<keyword evidence="7" id="KW-1185">Reference proteome</keyword>
<organism evidence="6 7">
    <name type="scientific">Vibrio japonicus</name>
    <dbReference type="NCBI Taxonomy" id="1824638"/>
    <lineage>
        <taxon>Bacteria</taxon>
        <taxon>Pseudomonadati</taxon>
        <taxon>Pseudomonadota</taxon>
        <taxon>Gammaproteobacteria</taxon>
        <taxon>Vibrionales</taxon>
        <taxon>Vibrionaceae</taxon>
        <taxon>Vibrio</taxon>
    </lineage>
</organism>
<dbReference type="RefSeq" id="WP_257085516.1">
    <property type="nucleotide sequence ID" value="NZ_CP102096.1"/>
</dbReference>
<dbReference type="InterPro" id="IPR058625">
    <property type="entry name" value="MdtA-like_BSH"/>
</dbReference>
<gene>
    <name evidence="6" type="ORF">NP165_06565</name>
</gene>
<evidence type="ECO:0000256" key="3">
    <source>
        <dbReference type="SAM" id="Coils"/>
    </source>
</evidence>
<dbReference type="SUPFAM" id="SSF111369">
    <property type="entry name" value="HlyD-like secretion proteins"/>
    <property type="match status" value="3"/>
</dbReference>
<feature type="domain" description="Multidrug resistance protein MdtA-like barrel-sandwich hybrid" evidence="5">
    <location>
        <begin position="44"/>
        <end position="223"/>
    </location>
</feature>
<dbReference type="EMBL" id="CP102096">
    <property type="protein sequence ID" value="UUM31790.1"/>
    <property type="molecule type" value="Genomic_DNA"/>
</dbReference>
<evidence type="ECO:0000259" key="4">
    <source>
        <dbReference type="Pfam" id="PF25876"/>
    </source>
</evidence>
<comment type="similarity">
    <text evidence="2">Belongs to the membrane fusion protein (MFP) (TC 8.A.1) family.</text>
</comment>
<evidence type="ECO:0000313" key="6">
    <source>
        <dbReference type="EMBL" id="UUM31790.1"/>
    </source>
</evidence>
<comment type="subcellular location">
    <subcellularLocation>
        <location evidence="1">Membrane</location>
        <topology evidence="1">Single-pass membrane protein</topology>
    </subcellularLocation>
</comment>
<reference evidence="6" key="1">
    <citation type="submission" date="2022-07" db="EMBL/GenBank/DDBJ databases">
        <title>Complete genome of Vibrio japonicus strain JCM 31412T and phylogenomic assessment of the Nereis clade of the genus Vibrio.</title>
        <authorList>
            <person name="Shlafstein M.D."/>
            <person name="Emsley S.A."/>
            <person name="Ushijima B."/>
            <person name="Videau P."/>
            <person name="Saw J.H."/>
        </authorList>
    </citation>
    <scope>NUCLEOTIDE SEQUENCE</scope>
    <source>
        <strain evidence="6">JCM 31412</strain>
    </source>
</reference>
<dbReference type="Gene3D" id="2.40.50.100">
    <property type="match status" value="1"/>
</dbReference>
<protein>
    <submittedName>
        <fullName evidence="6">HlyD family secretion protein</fullName>
    </submittedName>
</protein>